<keyword evidence="1" id="KW-0456">Lyase</keyword>
<sequence length="479" mass="54638">MISYRKEILIFAIAVGLLPTVFPIAVHAQAPVSGRNDLVQRTHAALKKGLAFFHSLNTEGGYVYYVTPDLSMRWGESPADAHTIEVQPPGTPAVGQSFLRAYRVTSDRQALAFAKEAAHALIRGQNKHGGWDHTIDFTNLNNEVVSFDDNQSQSAVSFLMALDQLVDDPLLTAATQKAIHMMLKTQLDNGGWPHKYPKQGNYHDYATFNDGGINDCIRVMLEAYRYYPGDEAIEQSLRKAARFLMISQLPPPQPGWAQQYNEFLQPAWARTFEPPAVCPSVTVKNINTLIDLYLILGNETLLEPIPDALRWLREVRMENGMWARFVELGTNKALYYDRPRIRVEKLEDLHPERRTGYAYQTDLQVPLEKSTLRYEKALEMGHEDLRKAEQYTNSKEALTRRIADISGDVVRILDEQEESGAWITKNDRFKKNMPRGERWNGQYLTMDRISSSVFNKNVATLCEFLELNNQLEKISERTN</sequence>
<dbReference type="SUPFAM" id="SSF81853">
    <property type="entry name" value="Family 10 polysaccharide lyase"/>
    <property type="match status" value="1"/>
</dbReference>
<accession>A0A1H6ZR26</accession>
<evidence type="ECO:0000313" key="1">
    <source>
        <dbReference type="EMBL" id="SEJ55698.1"/>
    </source>
</evidence>
<dbReference type="GO" id="GO:0016829">
    <property type="term" value="F:lyase activity"/>
    <property type="evidence" value="ECO:0007669"/>
    <property type="project" value="UniProtKB-KW"/>
</dbReference>
<dbReference type="STRING" id="1416801.SAMN05192553_10567"/>
<name>A0A1H6ZR26_9BACT</name>
<dbReference type="Proteomes" id="UP000199403">
    <property type="component" value="Unassembled WGS sequence"/>
</dbReference>
<evidence type="ECO:0000313" key="2">
    <source>
        <dbReference type="Proteomes" id="UP000199403"/>
    </source>
</evidence>
<proteinExistence type="predicted"/>
<reference evidence="2" key="1">
    <citation type="submission" date="2016-10" db="EMBL/GenBank/DDBJ databases">
        <authorList>
            <person name="Varghese N."/>
            <person name="Submissions S."/>
        </authorList>
    </citation>
    <scope>NUCLEOTIDE SEQUENCE [LARGE SCALE GENOMIC DNA]</scope>
    <source>
        <strain evidence="2">IBRC-M 10761</strain>
    </source>
</reference>
<dbReference type="EMBL" id="FNZH01000005">
    <property type="protein sequence ID" value="SEJ55698.1"/>
    <property type="molecule type" value="Genomic_DNA"/>
</dbReference>
<dbReference type="InterPro" id="IPR012669">
    <property type="entry name" value="Pectate_lyase"/>
</dbReference>
<protein>
    <submittedName>
        <fullName evidence="1">Pectate lyase, PelA/Pel-15E family</fullName>
    </submittedName>
</protein>
<dbReference type="AlphaFoldDB" id="A0A1H6ZR26"/>
<gene>
    <name evidence="1" type="ORF">SAMN05192553_10567</name>
</gene>
<keyword evidence="2" id="KW-1185">Reference proteome</keyword>
<dbReference type="RefSeq" id="WP_177179678.1">
    <property type="nucleotide sequence ID" value="NZ_FNZH01000005.1"/>
</dbReference>
<dbReference type="Gene3D" id="1.50.10.20">
    <property type="match status" value="1"/>
</dbReference>
<organism evidence="1 2">
    <name type="scientific">Cyclobacterium xiamenense</name>
    <dbReference type="NCBI Taxonomy" id="1297121"/>
    <lineage>
        <taxon>Bacteria</taxon>
        <taxon>Pseudomonadati</taxon>
        <taxon>Bacteroidota</taxon>
        <taxon>Cytophagia</taxon>
        <taxon>Cytophagales</taxon>
        <taxon>Cyclobacteriaceae</taxon>
        <taxon>Cyclobacterium</taxon>
    </lineage>
</organism>
<dbReference type="Pfam" id="PF09492">
    <property type="entry name" value="Pec_lyase"/>
    <property type="match status" value="2"/>
</dbReference>